<dbReference type="InterPro" id="IPR001841">
    <property type="entry name" value="Znf_RING"/>
</dbReference>
<keyword evidence="1" id="KW-0479">Metal-binding</keyword>
<keyword evidence="5" id="KW-0175">Coiled coil</keyword>
<keyword evidence="3" id="KW-0862">Zinc</keyword>
<evidence type="ECO:0000256" key="6">
    <source>
        <dbReference type="SAM" id="MobiDB-lite"/>
    </source>
</evidence>
<sequence>MSQPTNDSSCLICFDNLQNNISVVPCRHAFHDNCIRKWIRTQGHHAQCPVCRLAIKERNILGPLFATRDTSGSASETTPAQEVQLGHLRNENNMLKHQLRKSEHDRSQLESQVIEQQKRIRIFTRLRDVTAMDQNLGTPSAQNRMNRWRNLPRDDLCILLGGLHDKLRDSRLKEREAKSLIDRLYARINTLKAQYAARSSTSRNSAGIVESSRRKRRQLIPEDDEETEEQTSEQRPSKIIHISDDDNNNSNNGEAAVSQCNLRSEEGSSRLANQDNTTEQLVSIDDDTTDDERGEIEGASSSSASNLHTNSRSSGILRLSDEEEGFEEIPTITHYRQIGLKRPSVRPLDSSYQTPFRNNAIGNPVSMHKFFVKTNICL</sequence>
<feature type="compositionally biased region" description="Acidic residues" evidence="6">
    <location>
        <begin position="284"/>
        <end position="294"/>
    </location>
</feature>
<dbReference type="GO" id="GO:0061630">
    <property type="term" value="F:ubiquitin protein ligase activity"/>
    <property type="evidence" value="ECO:0007669"/>
    <property type="project" value="TreeGrafter"/>
</dbReference>
<dbReference type="PANTHER" id="PTHR45969:SF69">
    <property type="entry name" value="FINGER DOMAIN PROTEIN, PUTATIVE (AFU_ORTHOLOGUE AFUA_3G12190)-RELATED"/>
    <property type="match status" value="1"/>
</dbReference>
<dbReference type="SMART" id="SM00184">
    <property type="entry name" value="RING"/>
    <property type="match status" value="1"/>
</dbReference>
<feature type="compositionally biased region" description="Acidic residues" evidence="6">
    <location>
        <begin position="221"/>
        <end position="231"/>
    </location>
</feature>
<dbReference type="Pfam" id="PF13639">
    <property type="entry name" value="zf-RING_2"/>
    <property type="match status" value="1"/>
</dbReference>
<organism evidence="8 9">
    <name type="scientific">Apophysomyces ossiformis</name>
    <dbReference type="NCBI Taxonomy" id="679940"/>
    <lineage>
        <taxon>Eukaryota</taxon>
        <taxon>Fungi</taxon>
        <taxon>Fungi incertae sedis</taxon>
        <taxon>Mucoromycota</taxon>
        <taxon>Mucoromycotina</taxon>
        <taxon>Mucoromycetes</taxon>
        <taxon>Mucorales</taxon>
        <taxon>Mucorineae</taxon>
        <taxon>Mucoraceae</taxon>
        <taxon>Apophysomyces</taxon>
    </lineage>
</organism>
<feature type="domain" description="RING-type" evidence="7">
    <location>
        <begin position="10"/>
        <end position="52"/>
    </location>
</feature>
<proteinExistence type="predicted"/>
<dbReference type="GO" id="GO:0016567">
    <property type="term" value="P:protein ubiquitination"/>
    <property type="evidence" value="ECO:0007669"/>
    <property type="project" value="TreeGrafter"/>
</dbReference>
<evidence type="ECO:0000313" key="8">
    <source>
        <dbReference type="EMBL" id="KAF7722356.1"/>
    </source>
</evidence>
<feature type="compositionally biased region" description="Polar residues" evidence="6">
    <location>
        <begin position="270"/>
        <end position="281"/>
    </location>
</feature>
<accession>A0A8H7BMN2</accession>
<dbReference type="EMBL" id="JABAYA010000199">
    <property type="protein sequence ID" value="KAF7722356.1"/>
    <property type="molecule type" value="Genomic_DNA"/>
</dbReference>
<dbReference type="OrthoDB" id="2258102at2759"/>
<keyword evidence="2 4" id="KW-0863">Zinc-finger</keyword>
<dbReference type="SMART" id="SM00744">
    <property type="entry name" value="RINGv"/>
    <property type="match status" value="1"/>
</dbReference>
<dbReference type="SUPFAM" id="SSF57850">
    <property type="entry name" value="RING/U-box"/>
    <property type="match status" value="1"/>
</dbReference>
<evidence type="ECO:0000256" key="5">
    <source>
        <dbReference type="SAM" id="Coils"/>
    </source>
</evidence>
<evidence type="ECO:0000256" key="3">
    <source>
        <dbReference type="ARBA" id="ARBA00022833"/>
    </source>
</evidence>
<dbReference type="PROSITE" id="PS50089">
    <property type="entry name" value="ZF_RING_2"/>
    <property type="match status" value="1"/>
</dbReference>
<keyword evidence="9" id="KW-1185">Reference proteome</keyword>
<dbReference type="Gene3D" id="3.30.40.10">
    <property type="entry name" value="Zinc/RING finger domain, C3HC4 (zinc finger)"/>
    <property type="match status" value="1"/>
</dbReference>
<dbReference type="AlphaFoldDB" id="A0A8H7BMN2"/>
<dbReference type="Proteomes" id="UP000605846">
    <property type="component" value="Unassembled WGS sequence"/>
</dbReference>
<dbReference type="PANTHER" id="PTHR45969">
    <property type="entry name" value="RING ZINC FINGER PROTEIN-RELATED"/>
    <property type="match status" value="1"/>
</dbReference>
<feature type="coiled-coil region" evidence="5">
    <location>
        <begin position="85"/>
        <end position="119"/>
    </location>
</feature>
<evidence type="ECO:0000256" key="2">
    <source>
        <dbReference type="ARBA" id="ARBA00022771"/>
    </source>
</evidence>
<protein>
    <recommendedName>
        <fullName evidence="7">RING-type domain-containing protein</fullName>
    </recommendedName>
</protein>
<dbReference type="GO" id="GO:0008270">
    <property type="term" value="F:zinc ion binding"/>
    <property type="evidence" value="ECO:0007669"/>
    <property type="project" value="UniProtKB-KW"/>
</dbReference>
<reference evidence="8" key="1">
    <citation type="submission" date="2020-01" db="EMBL/GenBank/DDBJ databases">
        <title>Genome Sequencing of Three Apophysomyces-Like Fungal Strains Confirms a Novel Fungal Genus in the Mucoromycota with divergent Burkholderia-like Endosymbiotic Bacteria.</title>
        <authorList>
            <person name="Stajich J.E."/>
            <person name="Macias A.M."/>
            <person name="Carter-House D."/>
            <person name="Lovett B."/>
            <person name="Kasson L.R."/>
            <person name="Berry K."/>
            <person name="Grigoriev I."/>
            <person name="Chang Y."/>
            <person name="Spatafora J."/>
            <person name="Kasson M.T."/>
        </authorList>
    </citation>
    <scope>NUCLEOTIDE SEQUENCE</scope>
    <source>
        <strain evidence="8">NRRL A-21654</strain>
    </source>
</reference>
<name>A0A8H7BMN2_9FUNG</name>
<dbReference type="InterPro" id="IPR011016">
    <property type="entry name" value="Znf_RING-CH"/>
</dbReference>
<evidence type="ECO:0000256" key="4">
    <source>
        <dbReference type="PROSITE-ProRule" id="PRU00175"/>
    </source>
</evidence>
<feature type="compositionally biased region" description="Low complexity" evidence="6">
    <location>
        <begin position="300"/>
        <end position="312"/>
    </location>
</feature>
<comment type="caution">
    <text evidence="8">The sequence shown here is derived from an EMBL/GenBank/DDBJ whole genome shotgun (WGS) entry which is preliminary data.</text>
</comment>
<evidence type="ECO:0000313" key="9">
    <source>
        <dbReference type="Proteomes" id="UP000605846"/>
    </source>
</evidence>
<gene>
    <name evidence="8" type="ORF">EC973_003201</name>
</gene>
<evidence type="ECO:0000256" key="1">
    <source>
        <dbReference type="ARBA" id="ARBA00022723"/>
    </source>
</evidence>
<feature type="region of interest" description="Disordered" evidence="6">
    <location>
        <begin position="194"/>
        <end position="312"/>
    </location>
</feature>
<dbReference type="InterPro" id="IPR013083">
    <property type="entry name" value="Znf_RING/FYVE/PHD"/>
</dbReference>
<evidence type="ECO:0000259" key="7">
    <source>
        <dbReference type="PROSITE" id="PS50089"/>
    </source>
</evidence>